<dbReference type="Gene3D" id="3.20.20.80">
    <property type="entry name" value="Glycosidases"/>
    <property type="match status" value="1"/>
</dbReference>
<dbReference type="PROSITE" id="PS51910">
    <property type="entry name" value="GH18_2"/>
    <property type="match status" value="1"/>
</dbReference>
<evidence type="ECO:0000313" key="8">
    <source>
        <dbReference type="Proteomes" id="UP000243524"/>
    </source>
</evidence>
<keyword evidence="5" id="KW-0812">Transmembrane</keyword>
<dbReference type="InterPro" id="IPR011583">
    <property type="entry name" value="Chitinase_II/V-like_cat"/>
</dbReference>
<dbReference type="SUPFAM" id="SSF51445">
    <property type="entry name" value="(Trans)glycosidases"/>
    <property type="match status" value="1"/>
</dbReference>
<dbReference type="Pfam" id="PF00704">
    <property type="entry name" value="Glyco_hydro_18"/>
    <property type="match status" value="1"/>
</dbReference>
<organism evidence="7 8">
    <name type="scientific">Halalkalibacillus sediminis</name>
    <dbReference type="NCBI Taxonomy" id="2018042"/>
    <lineage>
        <taxon>Bacteria</taxon>
        <taxon>Bacillati</taxon>
        <taxon>Bacillota</taxon>
        <taxon>Bacilli</taxon>
        <taxon>Bacillales</taxon>
        <taxon>Bacillaceae</taxon>
        <taxon>Halalkalibacillus</taxon>
    </lineage>
</organism>
<dbReference type="SUPFAM" id="SSF55383">
    <property type="entry name" value="Copper amine oxidase, domain N"/>
    <property type="match status" value="1"/>
</dbReference>
<dbReference type="GO" id="GO:0004553">
    <property type="term" value="F:hydrolase activity, hydrolyzing O-glycosyl compounds"/>
    <property type="evidence" value="ECO:0007669"/>
    <property type="project" value="InterPro"/>
</dbReference>
<dbReference type="EMBL" id="PJNH01000001">
    <property type="protein sequence ID" value="PKR78735.1"/>
    <property type="molecule type" value="Genomic_DNA"/>
</dbReference>
<gene>
    <name evidence="7" type="ORF">CEY16_02975</name>
</gene>
<evidence type="ECO:0000313" key="7">
    <source>
        <dbReference type="EMBL" id="PKR78735.1"/>
    </source>
</evidence>
<dbReference type="Proteomes" id="UP000243524">
    <property type="component" value="Unassembled WGS sequence"/>
</dbReference>
<dbReference type="InterPro" id="IPR001223">
    <property type="entry name" value="Glyco_hydro18_cat"/>
</dbReference>
<dbReference type="InterPro" id="IPR036582">
    <property type="entry name" value="Mao_N_sf"/>
</dbReference>
<dbReference type="GO" id="GO:0005975">
    <property type="term" value="P:carbohydrate metabolic process"/>
    <property type="evidence" value="ECO:0007669"/>
    <property type="project" value="InterPro"/>
</dbReference>
<evidence type="ECO:0000259" key="6">
    <source>
        <dbReference type="PROSITE" id="PS51910"/>
    </source>
</evidence>
<dbReference type="InterPro" id="IPR001579">
    <property type="entry name" value="Glyco_hydro_18_chit_AS"/>
</dbReference>
<proteinExistence type="inferred from homology"/>
<dbReference type="SMART" id="SM00636">
    <property type="entry name" value="Glyco_18"/>
    <property type="match status" value="1"/>
</dbReference>
<feature type="domain" description="GH18" evidence="6">
    <location>
        <begin position="253"/>
        <end position="565"/>
    </location>
</feature>
<dbReference type="GO" id="GO:0008061">
    <property type="term" value="F:chitin binding"/>
    <property type="evidence" value="ECO:0007669"/>
    <property type="project" value="InterPro"/>
</dbReference>
<dbReference type="PANTHER" id="PTHR46066">
    <property type="entry name" value="CHITINASE DOMAIN-CONTAINING PROTEIN 1 FAMILY MEMBER"/>
    <property type="match status" value="1"/>
</dbReference>
<keyword evidence="8" id="KW-1185">Reference proteome</keyword>
<dbReference type="Gene3D" id="3.10.50.10">
    <property type="match status" value="1"/>
</dbReference>
<evidence type="ECO:0000256" key="1">
    <source>
        <dbReference type="ARBA" id="ARBA00022801"/>
    </source>
</evidence>
<dbReference type="InterPro" id="IPR029070">
    <property type="entry name" value="Chitinase_insertion_sf"/>
</dbReference>
<dbReference type="PROSITE" id="PS01095">
    <property type="entry name" value="GH18_1"/>
    <property type="match status" value="1"/>
</dbReference>
<evidence type="ECO:0000256" key="2">
    <source>
        <dbReference type="ARBA" id="ARBA00023295"/>
    </source>
</evidence>
<dbReference type="AlphaFoldDB" id="A0A2I0QWM9"/>
<keyword evidence="1 3" id="KW-0378">Hydrolase</keyword>
<dbReference type="PANTHER" id="PTHR46066:SF2">
    <property type="entry name" value="CHITINASE DOMAIN-CONTAINING PROTEIN 1"/>
    <property type="match status" value="1"/>
</dbReference>
<dbReference type="RefSeq" id="WP_101330478.1">
    <property type="nucleotide sequence ID" value="NZ_PJNH01000001.1"/>
</dbReference>
<evidence type="ECO:0000256" key="4">
    <source>
        <dbReference type="RuleBase" id="RU004453"/>
    </source>
</evidence>
<sequence>MSTKSRSTTSNTPNLKTSLLIISLLAGALVVAFYFYLQPSDQFNEYINEQNSIMIDQETIEENFIFHQDKIYIPVVTAQQHIDDRIYYNERDAAVILTTGTKVIEFPLNDFSRSVNREKEESDYSPAILDREEAFISVEQLQDIYGLAFEYLPQQEQLYLVTAGNELISAQLSEDTDLDDRRVRHSPNYQSSYFKEVEDDEFWVIEQANDFYRILLQSGEIGHLPEESVSILKTSLIEPLNDPFEPVEHNIDKPLHMSWDAMYQSASTPDNAPSLPGVDVISPTWFHLTDSEGNIRDYGKKSYVESAQEQGKEVWALFSNDFDPDRTSAVFKSFEKRSRVIDQLLEKAETYQLDGLNIDIENVNYQDQDLVTQFIRELVPLAHNKGLVVSMDITFLSMSGNWSLFYDREELVQLVDYLVVMAYDQHPARSTVAGSVAELDWVDRELDELLQVVPNDQLILGVPLYTRLWTETDSEVSSEVFSMDEAKQWTENQEEEVAFDEDAGQDYLFVEESNESYKLWLENSQSISSRIELVKKYDLPGIATWEESFANESIWPLIKEKLDQYRESDE</sequence>
<keyword evidence="5" id="KW-0472">Membrane</keyword>
<evidence type="ECO:0000256" key="3">
    <source>
        <dbReference type="RuleBase" id="RU000489"/>
    </source>
</evidence>
<comment type="similarity">
    <text evidence="4">Belongs to the glycosyl hydrolase 18 family.</text>
</comment>
<accession>A0A2I0QWM9</accession>
<keyword evidence="2 3" id="KW-0326">Glycosidase</keyword>
<comment type="caution">
    <text evidence="7">The sequence shown here is derived from an EMBL/GenBank/DDBJ whole genome shotgun (WGS) entry which is preliminary data.</text>
</comment>
<evidence type="ECO:0000256" key="5">
    <source>
        <dbReference type="SAM" id="Phobius"/>
    </source>
</evidence>
<reference evidence="7 8" key="1">
    <citation type="submission" date="2017-06" db="EMBL/GenBank/DDBJ databases">
        <title>the draft geome sequence of Illustriluteabacillus marina B3227.</title>
        <authorList>
            <person name="He R.-H."/>
            <person name="Du Z.-J."/>
        </authorList>
    </citation>
    <scope>NUCLEOTIDE SEQUENCE [LARGE SCALE GENOMIC DNA]</scope>
    <source>
        <strain evidence="7 8">B3227</strain>
    </source>
</reference>
<name>A0A2I0QWM9_9BACI</name>
<dbReference type="OrthoDB" id="9775889at2"/>
<keyword evidence="5" id="KW-1133">Transmembrane helix</keyword>
<dbReference type="InterPro" id="IPR017853">
    <property type="entry name" value="GH"/>
</dbReference>
<protein>
    <recommendedName>
        <fullName evidence="6">GH18 domain-containing protein</fullName>
    </recommendedName>
</protein>
<feature type="transmembrane region" description="Helical" evidence="5">
    <location>
        <begin position="20"/>
        <end position="37"/>
    </location>
</feature>